<gene>
    <name evidence="2" type="ORF">SAMN04488522_105196</name>
</gene>
<keyword evidence="3" id="KW-1185">Reference proteome</keyword>
<dbReference type="OrthoDB" id="1190814at2"/>
<dbReference type="InterPro" id="IPR025921">
    <property type="entry name" value="HmuY"/>
</dbReference>
<dbReference type="STRING" id="288992.SAMN04488522_105196"/>
<evidence type="ECO:0000313" key="3">
    <source>
        <dbReference type="Proteomes" id="UP000184287"/>
    </source>
</evidence>
<feature type="signal peptide" evidence="1">
    <location>
        <begin position="1"/>
        <end position="18"/>
    </location>
</feature>
<evidence type="ECO:0000256" key="1">
    <source>
        <dbReference type="SAM" id="SignalP"/>
    </source>
</evidence>
<evidence type="ECO:0000313" key="2">
    <source>
        <dbReference type="EMBL" id="SHG35521.1"/>
    </source>
</evidence>
<dbReference type="CDD" id="cd12105">
    <property type="entry name" value="HmuY"/>
    <property type="match status" value="1"/>
</dbReference>
<accession>A0A1M5J4T4</accession>
<keyword evidence="1" id="KW-0732">Signal</keyword>
<feature type="chain" id="PRO_5012341366" description="HmuY protein" evidence="1">
    <location>
        <begin position="19"/>
        <end position="278"/>
    </location>
</feature>
<dbReference type="EMBL" id="FQUQ01000005">
    <property type="protein sequence ID" value="SHG35521.1"/>
    <property type="molecule type" value="Genomic_DNA"/>
</dbReference>
<name>A0A1M5J4T4_9SPHI</name>
<dbReference type="AlphaFoldDB" id="A0A1M5J4T4"/>
<organism evidence="2 3">
    <name type="scientific">Pedobacter caeni</name>
    <dbReference type="NCBI Taxonomy" id="288992"/>
    <lineage>
        <taxon>Bacteria</taxon>
        <taxon>Pseudomonadati</taxon>
        <taxon>Bacteroidota</taxon>
        <taxon>Sphingobacteriia</taxon>
        <taxon>Sphingobacteriales</taxon>
        <taxon>Sphingobacteriaceae</taxon>
        <taxon>Pedobacter</taxon>
    </lineage>
</organism>
<evidence type="ECO:0008006" key="4">
    <source>
        <dbReference type="Google" id="ProtNLM"/>
    </source>
</evidence>
<dbReference type="PROSITE" id="PS51257">
    <property type="entry name" value="PROKAR_LIPOPROTEIN"/>
    <property type="match status" value="1"/>
</dbReference>
<protein>
    <recommendedName>
        <fullName evidence="4">HmuY protein</fullName>
    </recommendedName>
</protein>
<dbReference type="Proteomes" id="UP000184287">
    <property type="component" value="Unassembled WGS sequence"/>
</dbReference>
<proteinExistence type="predicted"/>
<reference evidence="3" key="1">
    <citation type="submission" date="2016-11" db="EMBL/GenBank/DDBJ databases">
        <authorList>
            <person name="Varghese N."/>
            <person name="Submissions S."/>
        </authorList>
    </citation>
    <scope>NUCLEOTIDE SEQUENCE [LARGE SCALE GENOMIC DNA]</scope>
    <source>
        <strain evidence="3">DSM 16990</strain>
    </source>
</reference>
<sequence length="278" mass="30610">MMNSRLKIWALIFGCSFALLSCSKNETPEPEKVLPPLSPVTVTASGEYTVTNLPGDLTAKMEGQGMEGNGNFKPVYYSLEDGRVIPAEYANTDKWDIAFTGIYNSSIWANDGTVKFENGNTGPGYGSPARGGIYLVVDKAVDAKYYDEAKHQPRQVPIDKALLDEAYQNVKTVPVADDQFLSRGFLTLDYFLGSGSGYAFYDFYGAMFPGDKSRAHIVYNLPRAIIVKTAKGNYAKVILYSFYKGSPLSPTLASEAPYLNFKYTILKDGSKDFTKTSK</sequence>
<dbReference type="RefSeq" id="WP_143166911.1">
    <property type="nucleotide sequence ID" value="NZ_FQUQ01000005.1"/>
</dbReference>